<accession>A0ACC0LSV2</accession>
<reference evidence="1" key="1">
    <citation type="submission" date="2022-02" db="EMBL/GenBank/DDBJ databases">
        <title>Plant Genome Project.</title>
        <authorList>
            <person name="Zhang R.-G."/>
        </authorList>
    </citation>
    <scope>NUCLEOTIDE SEQUENCE</scope>
    <source>
        <strain evidence="1">AT1</strain>
    </source>
</reference>
<organism evidence="1 2">
    <name type="scientific">Rhododendron molle</name>
    <name type="common">Chinese azalea</name>
    <name type="synonym">Azalea mollis</name>
    <dbReference type="NCBI Taxonomy" id="49168"/>
    <lineage>
        <taxon>Eukaryota</taxon>
        <taxon>Viridiplantae</taxon>
        <taxon>Streptophyta</taxon>
        <taxon>Embryophyta</taxon>
        <taxon>Tracheophyta</taxon>
        <taxon>Spermatophyta</taxon>
        <taxon>Magnoliopsida</taxon>
        <taxon>eudicotyledons</taxon>
        <taxon>Gunneridae</taxon>
        <taxon>Pentapetalae</taxon>
        <taxon>asterids</taxon>
        <taxon>Ericales</taxon>
        <taxon>Ericaceae</taxon>
        <taxon>Ericoideae</taxon>
        <taxon>Rhodoreae</taxon>
        <taxon>Rhododendron</taxon>
    </lineage>
</organism>
<protein>
    <submittedName>
        <fullName evidence="1">Uncharacterized protein</fullName>
    </submittedName>
</protein>
<comment type="caution">
    <text evidence="1">The sequence shown here is derived from an EMBL/GenBank/DDBJ whole genome shotgun (WGS) entry which is preliminary data.</text>
</comment>
<gene>
    <name evidence="1" type="ORF">RHMOL_Rhmol11G0119500</name>
</gene>
<sequence>MGGEMRKIMWAILVSVLTRGVRVCHRVTLRVTVMVTKMVRVRVRVILTREQSSFQTFPHL</sequence>
<evidence type="ECO:0000313" key="2">
    <source>
        <dbReference type="Proteomes" id="UP001062846"/>
    </source>
</evidence>
<evidence type="ECO:0000313" key="1">
    <source>
        <dbReference type="EMBL" id="KAI8531208.1"/>
    </source>
</evidence>
<name>A0ACC0LSV2_RHOML</name>
<proteinExistence type="predicted"/>
<dbReference type="Proteomes" id="UP001062846">
    <property type="component" value="Chromosome 11"/>
</dbReference>
<keyword evidence="2" id="KW-1185">Reference proteome</keyword>
<dbReference type="EMBL" id="CM046398">
    <property type="protein sequence ID" value="KAI8531208.1"/>
    <property type="molecule type" value="Genomic_DNA"/>
</dbReference>